<name>A0ABR4HTF8_9EURO</name>
<dbReference type="EMBL" id="JBFXLS010000081">
    <property type="protein sequence ID" value="KAL2818776.1"/>
    <property type="molecule type" value="Genomic_DNA"/>
</dbReference>
<dbReference type="InterPro" id="IPR051410">
    <property type="entry name" value="Ferric/Cupric_Reductase"/>
</dbReference>
<evidence type="ECO:0000256" key="1">
    <source>
        <dbReference type="ARBA" id="ARBA00022448"/>
    </source>
</evidence>
<evidence type="ECO:0000313" key="2">
    <source>
        <dbReference type="EMBL" id="KAL2818776.1"/>
    </source>
</evidence>
<dbReference type="PANTHER" id="PTHR32361">
    <property type="entry name" value="FERRIC/CUPRIC REDUCTASE TRANSMEMBRANE COMPONENT"/>
    <property type="match status" value="1"/>
</dbReference>
<keyword evidence="3" id="KW-1185">Reference proteome</keyword>
<gene>
    <name evidence="2" type="ORF">BDW59DRAFT_151819</name>
</gene>
<proteinExistence type="predicted"/>
<sequence>MLSVSLWSWIQTHSFTVTSWSKGTQDTIELLVQPYSGLTTDLLCYAPATAGSSVFFLALFIGPHGTTKDINSSGC</sequence>
<accession>A0ABR4HTF8</accession>
<keyword evidence="1" id="KW-0813">Transport</keyword>
<reference evidence="2 3" key="1">
    <citation type="submission" date="2024-07" db="EMBL/GenBank/DDBJ databases">
        <title>Section-level genome sequencing and comparative genomics of Aspergillus sections Usti and Cavernicolus.</title>
        <authorList>
            <consortium name="Lawrence Berkeley National Laboratory"/>
            <person name="Nybo J.L."/>
            <person name="Vesth T.C."/>
            <person name="Theobald S."/>
            <person name="Frisvad J.C."/>
            <person name="Larsen T.O."/>
            <person name="Kjaerboelling I."/>
            <person name="Rothschild-Mancinelli K."/>
            <person name="Lyhne E.K."/>
            <person name="Kogle M.E."/>
            <person name="Barry K."/>
            <person name="Clum A."/>
            <person name="Na H."/>
            <person name="Ledsgaard L."/>
            <person name="Lin J."/>
            <person name="Lipzen A."/>
            <person name="Kuo A."/>
            <person name="Riley R."/>
            <person name="Mondo S."/>
            <person name="LaButti K."/>
            <person name="Haridas S."/>
            <person name="Pangalinan J."/>
            <person name="Salamov A.A."/>
            <person name="Simmons B.A."/>
            <person name="Magnuson J.K."/>
            <person name="Chen J."/>
            <person name="Drula E."/>
            <person name="Henrissat B."/>
            <person name="Wiebenga A."/>
            <person name="Lubbers R.J."/>
            <person name="Gomes A.C."/>
            <person name="Makela M.R."/>
            <person name="Stajich J."/>
            <person name="Grigoriev I.V."/>
            <person name="Mortensen U.H."/>
            <person name="De vries R.P."/>
            <person name="Baker S.E."/>
            <person name="Andersen M.R."/>
        </authorList>
    </citation>
    <scope>NUCLEOTIDE SEQUENCE [LARGE SCALE GENOMIC DNA]</scope>
    <source>
        <strain evidence="2 3">CBS 600.67</strain>
    </source>
</reference>
<dbReference type="PANTHER" id="PTHR32361:SF26">
    <property type="entry name" value="FAD-BINDING 8 DOMAIN-CONTAINING PROTEIN-RELATED"/>
    <property type="match status" value="1"/>
</dbReference>
<organism evidence="2 3">
    <name type="scientific">Aspergillus cavernicola</name>
    <dbReference type="NCBI Taxonomy" id="176166"/>
    <lineage>
        <taxon>Eukaryota</taxon>
        <taxon>Fungi</taxon>
        <taxon>Dikarya</taxon>
        <taxon>Ascomycota</taxon>
        <taxon>Pezizomycotina</taxon>
        <taxon>Eurotiomycetes</taxon>
        <taxon>Eurotiomycetidae</taxon>
        <taxon>Eurotiales</taxon>
        <taxon>Aspergillaceae</taxon>
        <taxon>Aspergillus</taxon>
        <taxon>Aspergillus subgen. Nidulantes</taxon>
    </lineage>
</organism>
<protein>
    <submittedName>
        <fullName evidence="2">Uncharacterized protein</fullName>
    </submittedName>
</protein>
<comment type="caution">
    <text evidence="2">The sequence shown here is derived from an EMBL/GenBank/DDBJ whole genome shotgun (WGS) entry which is preliminary data.</text>
</comment>
<evidence type="ECO:0000313" key="3">
    <source>
        <dbReference type="Proteomes" id="UP001610335"/>
    </source>
</evidence>
<dbReference type="Proteomes" id="UP001610335">
    <property type="component" value="Unassembled WGS sequence"/>
</dbReference>